<organism evidence="2 3">
    <name type="scientific">Brassica napus</name>
    <name type="common">Rape</name>
    <dbReference type="NCBI Taxonomy" id="3708"/>
    <lineage>
        <taxon>Eukaryota</taxon>
        <taxon>Viridiplantae</taxon>
        <taxon>Streptophyta</taxon>
        <taxon>Embryophyta</taxon>
        <taxon>Tracheophyta</taxon>
        <taxon>Spermatophyta</taxon>
        <taxon>Magnoliopsida</taxon>
        <taxon>eudicotyledons</taxon>
        <taxon>Gunneridae</taxon>
        <taxon>Pentapetalae</taxon>
        <taxon>rosids</taxon>
        <taxon>malvids</taxon>
        <taxon>Brassicales</taxon>
        <taxon>Brassicaceae</taxon>
        <taxon>Brassiceae</taxon>
        <taxon>Brassica</taxon>
    </lineage>
</organism>
<proteinExistence type="predicted"/>
<dbReference type="PANTHER" id="PTHR35726:SF4">
    <property type="entry name" value="GLUTAMIC ACID-RICH PROTEIN-LIKE"/>
    <property type="match status" value="1"/>
</dbReference>
<sequence>MTQDLKVETVVEKRRTSNPNCRLILNVPKKSDFPTRTKKTQIMNTKNNVLVDVSPFLLFEASADSETREEGGHVGYDDKGHGNDAESTSQVTGGLADFDSVEMEEEEEKEEELVTGEKEEEHEEEEVNSHVRWPEKRENESGSVDASSTRNDERLMRRKIEKDRMEGWFEMETGPEDDPKLSKMKKEVVVGVRILKKSTRISSSSSSRSWIIRKKASDLYFDVASDVPALAECVRLQSHVPEGYELLIDYMANIY</sequence>
<protein>
    <submittedName>
        <fullName evidence="2">Uncharacterized protein</fullName>
    </submittedName>
</protein>
<reference evidence="2 3" key="1">
    <citation type="submission" date="2021-05" db="EMBL/GenBank/DDBJ databases">
        <title>Genome Assembly of Synthetic Allotetraploid Brassica napus Reveals Homoeologous Exchanges between Subgenomes.</title>
        <authorList>
            <person name="Davis J.T."/>
        </authorList>
    </citation>
    <scope>NUCLEOTIDE SEQUENCE [LARGE SCALE GENOMIC DNA]</scope>
    <source>
        <strain evidence="3">cv. Da-Ae</strain>
        <tissue evidence="2">Seedling</tissue>
    </source>
</reference>
<feature type="compositionally biased region" description="Acidic residues" evidence="1">
    <location>
        <begin position="99"/>
        <end position="126"/>
    </location>
</feature>
<dbReference type="PANTHER" id="PTHR35726">
    <property type="entry name" value="GLUTAMIC ACID-RICH PROTEIN-LIKE"/>
    <property type="match status" value="1"/>
</dbReference>
<gene>
    <name evidence="2" type="ORF">HID58_035944</name>
</gene>
<evidence type="ECO:0000313" key="3">
    <source>
        <dbReference type="Proteomes" id="UP000824890"/>
    </source>
</evidence>
<keyword evidence="3" id="KW-1185">Reference proteome</keyword>
<accession>A0ABQ8C7S3</accession>
<name>A0ABQ8C7S3_BRANA</name>
<dbReference type="EMBL" id="JAGKQM010000009">
    <property type="protein sequence ID" value="KAH0912623.1"/>
    <property type="molecule type" value="Genomic_DNA"/>
</dbReference>
<evidence type="ECO:0000313" key="2">
    <source>
        <dbReference type="EMBL" id="KAH0912623.1"/>
    </source>
</evidence>
<feature type="compositionally biased region" description="Basic and acidic residues" evidence="1">
    <location>
        <begin position="127"/>
        <end position="140"/>
    </location>
</feature>
<comment type="caution">
    <text evidence="2">The sequence shown here is derived from an EMBL/GenBank/DDBJ whole genome shotgun (WGS) entry which is preliminary data.</text>
</comment>
<feature type="compositionally biased region" description="Basic and acidic residues" evidence="1">
    <location>
        <begin position="65"/>
        <end position="84"/>
    </location>
</feature>
<evidence type="ECO:0000256" key="1">
    <source>
        <dbReference type="SAM" id="MobiDB-lite"/>
    </source>
</evidence>
<feature type="region of interest" description="Disordered" evidence="1">
    <location>
        <begin position="64"/>
        <end position="151"/>
    </location>
</feature>
<dbReference type="Proteomes" id="UP000824890">
    <property type="component" value="Unassembled WGS sequence"/>
</dbReference>